<proteinExistence type="inferred from homology"/>
<dbReference type="PANTHER" id="PTHR12510:SF4">
    <property type="entry name" value="GAMMA-GLUTAMYLAMINECYCLOTRANSFERASE"/>
    <property type="match status" value="1"/>
</dbReference>
<sequence length="330" mass="38230">MLIKIKIDTEADLEIQKSKLQLSNQTKKVHQELPKTKDKSTKGGQILTVPATKKEVINLRKAFEKIVSQIIESIIKDDKHPFVRDCVVENNELVCKGNFTLLNLNLSYNNITSSACQKIVKMLLYQQDIGKGNAGLTNILLEGNPAQETCNEINYINCFKQDMQLLNYSRDSLYSKSPTMCSKFYVFVYGTLKTDEPNHYWFEKNPNGSYEFISNAETTEKYPLIVATKYNIPFLLYKPGIGHYIKGELYAVNEDVLANLDLLEEHPTFYVREKYLVKRLDSQETVEAWIYFIKKFRLDLLELPLLENYRNKDQETPYSIKDESSLDDLQ</sequence>
<reference evidence="6" key="1">
    <citation type="submission" date="2023-01" db="EMBL/GenBank/DDBJ databases">
        <title>Key to firefly adult light organ development and bioluminescence: homeobox transcription factors regulate luciferase expression and transportation to peroxisome.</title>
        <authorList>
            <person name="Fu X."/>
        </authorList>
    </citation>
    <scope>NUCLEOTIDE SEQUENCE [LARGE SCALE GENOMIC DNA]</scope>
</reference>
<comment type="similarity">
    <text evidence="1 3">Belongs to the gamma-glutamylcyclotransferase family.</text>
</comment>
<evidence type="ECO:0000256" key="2">
    <source>
        <dbReference type="PIRSR" id="PIRSR639126-1"/>
    </source>
</evidence>
<dbReference type="SUPFAM" id="SSF110857">
    <property type="entry name" value="Gamma-glutamyl cyclotransferase-like"/>
    <property type="match status" value="1"/>
</dbReference>
<dbReference type="InterPro" id="IPR039126">
    <property type="entry name" value="GGACT"/>
</dbReference>
<evidence type="ECO:0000256" key="3">
    <source>
        <dbReference type="RuleBase" id="RU367036"/>
    </source>
</evidence>
<keyword evidence="6" id="KW-1185">Reference proteome</keyword>
<dbReference type="Pfam" id="PF06094">
    <property type="entry name" value="GGACT"/>
    <property type="match status" value="1"/>
</dbReference>
<name>A0AAN7PFK3_9COLE</name>
<dbReference type="CDD" id="cd06661">
    <property type="entry name" value="GGCT_like"/>
    <property type="match status" value="1"/>
</dbReference>
<dbReference type="InterPro" id="IPR013024">
    <property type="entry name" value="GGCT-like"/>
</dbReference>
<gene>
    <name evidence="5" type="ORF">RN001_000938</name>
</gene>
<dbReference type="GO" id="GO:0005829">
    <property type="term" value="C:cytosol"/>
    <property type="evidence" value="ECO:0007669"/>
    <property type="project" value="TreeGrafter"/>
</dbReference>
<evidence type="ECO:0000313" key="6">
    <source>
        <dbReference type="Proteomes" id="UP001353858"/>
    </source>
</evidence>
<comment type="caution">
    <text evidence="5">The sequence shown here is derived from an EMBL/GenBank/DDBJ whole genome shotgun (WGS) entry which is preliminary data.</text>
</comment>
<feature type="active site" description="Proton acceptor" evidence="2">
    <location>
        <position position="264"/>
    </location>
</feature>
<dbReference type="AlphaFoldDB" id="A0AAN7PFK3"/>
<dbReference type="InterPro" id="IPR036568">
    <property type="entry name" value="GGCT-like_sf"/>
</dbReference>
<dbReference type="EMBL" id="JARPUR010000001">
    <property type="protein sequence ID" value="KAK4884667.1"/>
    <property type="molecule type" value="Genomic_DNA"/>
</dbReference>
<protein>
    <recommendedName>
        <fullName evidence="3">Gamma-glutamylcyclotransferase family protein</fullName>
    </recommendedName>
</protein>
<dbReference type="InterPro" id="IPR009288">
    <property type="entry name" value="AIG2-like_dom"/>
</dbReference>
<organism evidence="5 6">
    <name type="scientific">Aquatica leii</name>
    <dbReference type="NCBI Taxonomy" id="1421715"/>
    <lineage>
        <taxon>Eukaryota</taxon>
        <taxon>Metazoa</taxon>
        <taxon>Ecdysozoa</taxon>
        <taxon>Arthropoda</taxon>
        <taxon>Hexapoda</taxon>
        <taxon>Insecta</taxon>
        <taxon>Pterygota</taxon>
        <taxon>Neoptera</taxon>
        <taxon>Endopterygota</taxon>
        <taxon>Coleoptera</taxon>
        <taxon>Polyphaga</taxon>
        <taxon>Elateriformia</taxon>
        <taxon>Elateroidea</taxon>
        <taxon>Lampyridae</taxon>
        <taxon>Luciolinae</taxon>
        <taxon>Aquatica</taxon>
    </lineage>
</organism>
<dbReference type="GO" id="GO:0061929">
    <property type="term" value="F:gamma-glutamylaminecyclotransferase activity"/>
    <property type="evidence" value="ECO:0007669"/>
    <property type="project" value="InterPro"/>
</dbReference>
<accession>A0AAN7PFK3</accession>
<feature type="domain" description="Gamma-glutamylcyclotransferase AIG2-like" evidence="4">
    <location>
        <begin position="186"/>
        <end position="299"/>
    </location>
</feature>
<dbReference type="Gene3D" id="3.10.490.10">
    <property type="entry name" value="Gamma-glutamyl cyclotransferase-like"/>
    <property type="match status" value="1"/>
</dbReference>
<dbReference type="Proteomes" id="UP001353858">
    <property type="component" value="Unassembled WGS sequence"/>
</dbReference>
<evidence type="ECO:0000259" key="4">
    <source>
        <dbReference type="Pfam" id="PF06094"/>
    </source>
</evidence>
<dbReference type="PANTHER" id="PTHR12510">
    <property type="entry name" value="TROPONIN C-AKIN-1 PROTEIN"/>
    <property type="match status" value="1"/>
</dbReference>
<evidence type="ECO:0000313" key="5">
    <source>
        <dbReference type="EMBL" id="KAK4884667.1"/>
    </source>
</evidence>
<evidence type="ECO:0000256" key="1">
    <source>
        <dbReference type="ARBA" id="ARBA00008861"/>
    </source>
</evidence>